<feature type="compositionally biased region" description="Polar residues" evidence="1">
    <location>
        <begin position="99"/>
        <end position="115"/>
    </location>
</feature>
<dbReference type="EMBL" id="MN739218">
    <property type="protein sequence ID" value="QHS94239.1"/>
    <property type="molecule type" value="Genomic_DNA"/>
</dbReference>
<feature type="region of interest" description="Disordered" evidence="1">
    <location>
        <begin position="87"/>
        <end position="115"/>
    </location>
</feature>
<protein>
    <submittedName>
        <fullName evidence="2">Uncharacterized protein</fullName>
    </submittedName>
</protein>
<accession>A0A6C0BRQ0</accession>
<dbReference type="AlphaFoldDB" id="A0A6C0BRQ0"/>
<name>A0A6C0BRQ0_9ZZZZ</name>
<reference evidence="2" key="1">
    <citation type="journal article" date="2020" name="Nature">
        <title>Giant virus diversity and host interactions through global metagenomics.</title>
        <authorList>
            <person name="Schulz F."/>
            <person name="Roux S."/>
            <person name="Paez-Espino D."/>
            <person name="Jungbluth S."/>
            <person name="Walsh D.A."/>
            <person name="Denef V.J."/>
            <person name="McMahon K.D."/>
            <person name="Konstantinidis K.T."/>
            <person name="Eloe-Fadrosh E.A."/>
            <person name="Kyrpides N.C."/>
            <person name="Woyke T."/>
        </authorList>
    </citation>
    <scope>NUCLEOTIDE SEQUENCE</scope>
    <source>
        <strain evidence="2">GVMAG-M-3300018416-26</strain>
    </source>
</reference>
<sequence>MHLLTICSNTQHNYSHPHDKAEKKFTNKKFKQAHLKINKHYKLVTTTLTEFEKKRFDRLKKSVSSFNKDLKEIDDFSRDMIQKLRDDSKKIVEEDETPENNQSNENTTSDDIQNLHNKFFE</sequence>
<evidence type="ECO:0000313" key="2">
    <source>
        <dbReference type="EMBL" id="QHS94239.1"/>
    </source>
</evidence>
<proteinExistence type="predicted"/>
<organism evidence="2">
    <name type="scientific">viral metagenome</name>
    <dbReference type="NCBI Taxonomy" id="1070528"/>
    <lineage>
        <taxon>unclassified sequences</taxon>
        <taxon>metagenomes</taxon>
        <taxon>organismal metagenomes</taxon>
    </lineage>
</organism>
<evidence type="ECO:0000256" key="1">
    <source>
        <dbReference type="SAM" id="MobiDB-lite"/>
    </source>
</evidence>